<reference evidence="2" key="1">
    <citation type="submission" date="2023-10" db="EMBL/GenBank/DDBJ databases">
        <authorList>
            <person name="Chen Y."/>
            <person name="Shah S."/>
            <person name="Dougan E. K."/>
            <person name="Thang M."/>
            <person name="Chan C."/>
        </authorList>
    </citation>
    <scope>NUCLEOTIDE SEQUENCE [LARGE SCALE GENOMIC DNA]</scope>
</reference>
<protein>
    <submittedName>
        <fullName evidence="2">Uncharacterized protein</fullName>
    </submittedName>
</protein>
<name>A0ABN9URG1_9DINO</name>
<evidence type="ECO:0000256" key="1">
    <source>
        <dbReference type="SAM" id="MobiDB-lite"/>
    </source>
</evidence>
<sequence>MLDEDEIFVKSGPELFKELLRIYPMAEVDDYYKNGMWKDDVMKMDFTLINAHRREAGSPDPVPLEEVQVPDLPKAVVPMASFAVGRPAIAGTRPAGAPVMARAGVMPTAAPSAEGVGGSPVAELRLIALFIAKWKLEATSAKMTLAKLSPARRRHIITNFKPSGAVSGAAATQALVEFIANCEKTGSWGAASPAAATAPAAGLGAPRPAGPTAAPGPAFLQAMAPGPVPMRAGAMPARAPGIPAFGGAAGVKRPYAAPAYGQDPNKRPRFGVPLQSGPQAAPSGAASHAELASRIAAIRAVVPGGGRPPGARQPPGRPQGASEGSWPKPAGFGLTRPASAPPRPAVGAYRPAGAAAAGPRPAGSTIIRNLLQRY</sequence>
<dbReference type="EMBL" id="CAUYUJ010016172">
    <property type="protein sequence ID" value="CAK0862603.1"/>
    <property type="molecule type" value="Genomic_DNA"/>
</dbReference>
<organism evidence="2 3">
    <name type="scientific">Prorocentrum cordatum</name>
    <dbReference type="NCBI Taxonomy" id="2364126"/>
    <lineage>
        <taxon>Eukaryota</taxon>
        <taxon>Sar</taxon>
        <taxon>Alveolata</taxon>
        <taxon>Dinophyceae</taxon>
        <taxon>Prorocentrales</taxon>
        <taxon>Prorocentraceae</taxon>
        <taxon>Prorocentrum</taxon>
    </lineage>
</organism>
<comment type="caution">
    <text evidence="2">The sequence shown here is derived from an EMBL/GenBank/DDBJ whole genome shotgun (WGS) entry which is preliminary data.</text>
</comment>
<accession>A0ABN9URG1</accession>
<evidence type="ECO:0000313" key="3">
    <source>
        <dbReference type="Proteomes" id="UP001189429"/>
    </source>
</evidence>
<evidence type="ECO:0000313" key="2">
    <source>
        <dbReference type="EMBL" id="CAK0862603.1"/>
    </source>
</evidence>
<keyword evidence="3" id="KW-1185">Reference proteome</keyword>
<proteinExistence type="predicted"/>
<feature type="region of interest" description="Disordered" evidence="1">
    <location>
        <begin position="302"/>
        <end position="374"/>
    </location>
</feature>
<dbReference type="Proteomes" id="UP001189429">
    <property type="component" value="Unassembled WGS sequence"/>
</dbReference>
<feature type="compositionally biased region" description="Low complexity" evidence="1">
    <location>
        <begin position="275"/>
        <end position="287"/>
    </location>
</feature>
<feature type="region of interest" description="Disordered" evidence="1">
    <location>
        <begin position="256"/>
        <end position="288"/>
    </location>
</feature>
<gene>
    <name evidence="2" type="ORF">PCOR1329_LOCUS50969</name>
</gene>
<feature type="compositionally biased region" description="Low complexity" evidence="1">
    <location>
        <begin position="345"/>
        <end position="363"/>
    </location>
</feature>
<feature type="region of interest" description="Disordered" evidence="1">
    <location>
        <begin position="198"/>
        <end position="218"/>
    </location>
</feature>